<keyword evidence="12" id="KW-1185">Reference proteome</keyword>
<comment type="similarity">
    <text evidence="8">Belongs to the two pore domain potassium channel (TC 1.A.1.8) family.</text>
</comment>
<dbReference type="GO" id="GO:0030322">
    <property type="term" value="P:stabilization of membrane potential"/>
    <property type="evidence" value="ECO:0007669"/>
    <property type="project" value="TreeGrafter"/>
</dbReference>
<dbReference type="STRING" id="70415.A0A5S6QXZ7"/>
<dbReference type="AlphaFoldDB" id="A0A5S6QXZ7"/>
<feature type="compositionally biased region" description="Basic and acidic residues" evidence="9">
    <location>
        <begin position="23"/>
        <end position="33"/>
    </location>
</feature>
<feature type="transmembrane region" description="Helical" evidence="10">
    <location>
        <begin position="348"/>
        <end position="380"/>
    </location>
</feature>
<dbReference type="Gene3D" id="1.10.287.70">
    <property type="match status" value="1"/>
</dbReference>
<keyword evidence="4 10" id="KW-1133">Transmembrane helix</keyword>
<dbReference type="Proteomes" id="UP000046395">
    <property type="component" value="Unassembled WGS sequence"/>
</dbReference>
<accession>A0A5S6QXZ7</accession>
<evidence type="ECO:0000256" key="10">
    <source>
        <dbReference type="SAM" id="Phobius"/>
    </source>
</evidence>
<protein>
    <submittedName>
        <fullName evidence="13">Potassium channel domain-containing protein</fullName>
    </submittedName>
</protein>
<evidence type="ECO:0000256" key="2">
    <source>
        <dbReference type="ARBA" id="ARBA00022448"/>
    </source>
</evidence>
<dbReference type="PANTHER" id="PTHR11003:SF322">
    <property type="entry name" value="POTASSIUM CHANNEL DOMAIN-CONTAINING PROTEIN"/>
    <property type="match status" value="1"/>
</dbReference>
<sequence>MPNRRPHDRSFFSRLDRPHEAMPFSEKCEEDGLHTGGTNPSCESTNWDDKSRRRKKDARPLPLSARLAKKVKIVFPHVALSVMVFAYMTAGAAVLQWLENREALANDDHSLAKQPSQPKALLARTIEEVANVCTSSVHLHCQQRVDEISNLLRRTANQCQQIPCAVSQLPYWSYRMSFLYILTVVTTTGYDQVSPATTSGRWFSMLYGLIGIPLMLLTIANFGVFLSESVMYIAKWSRSFLRSAKRRLQRLKAKPMIDGRQEISHAEGNLKQQPAAGAPANRTKRRRLSNILFFIAFAYIGLVLLYCFLSSQIFILFERQWSTVAGMFFSFNTITTIGLGNMRLDSDLYVVFVVLHNMVGLAMLTMCVNLASTYFKLLFLKLHYFGRKMRRFRSALDTMSGEMVEAMRIVLKLMKIRANKGSITIDDIQELLEVVKDIHVEPRRAFVPNDASCIPFADD</sequence>
<reference evidence="13" key="1">
    <citation type="submission" date="2019-12" db="UniProtKB">
        <authorList>
            <consortium name="WormBaseParasite"/>
        </authorList>
    </citation>
    <scope>IDENTIFICATION</scope>
</reference>
<dbReference type="GO" id="GO:0015271">
    <property type="term" value="F:outward rectifier potassium channel activity"/>
    <property type="evidence" value="ECO:0007669"/>
    <property type="project" value="TreeGrafter"/>
</dbReference>
<evidence type="ECO:0000256" key="4">
    <source>
        <dbReference type="ARBA" id="ARBA00022989"/>
    </source>
</evidence>
<keyword evidence="7 8" id="KW-0407">Ion channel</keyword>
<feature type="transmembrane region" description="Helical" evidence="10">
    <location>
        <begin position="73"/>
        <end position="98"/>
    </location>
</feature>
<keyword evidence="2 8" id="KW-0813">Transport</keyword>
<evidence type="ECO:0000256" key="7">
    <source>
        <dbReference type="ARBA" id="ARBA00023303"/>
    </source>
</evidence>
<keyword evidence="6 10" id="KW-0472">Membrane</keyword>
<keyword evidence="5 8" id="KW-0406">Ion transport</keyword>
<feature type="compositionally biased region" description="Polar residues" evidence="9">
    <location>
        <begin position="36"/>
        <end position="45"/>
    </location>
</feature>
<evidence type="ECO:0000313" key="13">
    <source>
        <dbReference type="WBParaSite" id="TMUE_3000012261.1"/>
    </source>
</evidence>
<feature type="transmembrane region" description="Helical" evidence="10">
    <location>
        <begin position="321"/>
        <end position="342"/>
    </location>
</feature>
<evidence type="ECO:0000256" key="6">
    <source>
        <dbReference type="ARBA" id="ARBA00023136"/>
    </source>
</evidence>
<evidence type="ECO:0000256" key="1">
    <source>
        <dbReference type="ARBA" id="ARBA00004141"/>
    </source>
</evidence>
<dbReference type="GO" id="GO:0022841">
    <property type="term" value="F:potassium ion leak channel activity"/>
    <property type="evidence" value="ECO:0007669"/>
    <property type="project" value="TreeGrafter"/>
</dbReference>
<proteinExistence type="inferred from homology"/>
<feature type="region of interest" description="Disordered" evidence="9">
    <location>
        <begin position="23"/>
        <end position="58"/>
    </location>
</feature>
<feature type="domain" description="Potassium channel" evidence="11">
    <location>
        <begin position="303"/>
        <end position="374"/>
    </location>
</feature>
<name>A0A5S6QXZ7_TRIMR</name>
<dbReference type="InterPro" id="IPR013099">
    <property type="entry name" value="K_chnl_dom"/>
</dbReference>
<dbReference type="SUPFAM" id="SSF81324">
    <property type="entry name" value="Voltage-gated potassium channels"/>
    <property type="match status" value="2"/>
</dbReference>
<organism evidence="12 13">
    <name type="scientific">Trichuris muris</name>
    <name type="common">Mouse whipworm</name>
    <dbReference type="NCBI Taxonomy" id="70415"/>
    <lineage>
        <taxon>Eukaryota</taxon>
        <taxon>Metazoa</taxon>
        <taxon>Ecdysozoa</taxon>
        <taxon>Nematoda</taxon>
        <taxon>Enoplea</taxon>
        <taxon>Dorylaimia</taxon>
        <taxon>Trichinellida</taxon>
        <taxon>Trichuridae</taxon>
        <taxon>Trichuris</taxon>
    </lineage>
</organism>
<dbReference type="InterPro" id="IPR003280">
    <property type="entry name" value="2pore_dom_K_chnl"/>
</dbReference>
<keyword evidence="3 8" id="KW-0812">Transmembrane</keyword>
<evidence type="ECO:0000256" key="3">
    <source>
        <dbReference type="ARBA" id="ARBA00022692"/>
    </source>
</evidence>
<evidence type="ECO:0000256" key="5">
    <source>
        <dbReference type="ARBA" id="ARBA00023065"/>
    </source>
</evidence>
<dbReference type="Pfam" id="PF07885">
    <property type="entry name" value="Ion_trans_2"/>
    <property type="match status" value="2"/>
</dbReference>
<dbReference type="WBParaSite" id="TMUE_3000012261.1">
    <property type="protein sequence ID" value="TMUE_3000012261.1"/>
    <property type="gene ID" value="WBGene00292067"/>
</dbReference>
<evidence type="ECO:0000259" key="11">
    <source>
        <dbReference type="Pfam" id="PF07885"/>
    </source>
</evidence>
<comment type="subcellular location">
    <subcellularLocation>
        <location evidence="1">Membrane</location>
        <topology evidence="1">Multi-pass membrane protein</topology>
    </subcellularLocation>
</comment>
<feature type="domain" description="Potassium channel" evidence="11">
    <location>
        <begin position="172"/>
        <end position="227"/>
    </location>
</feature>
<evidence type="ECO:0000256" key="9">
    <source>
        <dbReference type="SAM" id="MobiDB-lite"/>
    </source>
</evidence>
<feature type="transmembrane region" description="Helical" evidence="10">
    <location>
        <begin position="291"/>
        <end position="309"/>
    </location>
</feature>
<feature type="transmembrane region" description="Helical" evidence="10">
    <location>
        <begin position="202"/>
        <end position="226"/>
    </location>
</feature>
<evidence type="ECO:0000256" key="8">
    <source>
        <dbReference type="RuleBase" id="RU003857"/>
    </source>
</evidence>
<dbReference type="GO" id="GO:0005886">
    <property type="term" value="C:plasma membrane"/>
    <property type="evidence" value="ECO:0007669"/>
    <property type="project" value="TreeGrafter"/>
</dbReference>
<dbReference type="PANTHER" id="PTHR11003">
    <property type="entry name" value="POTASSIUM CHANNEL, SUBFAMILY K"/>
    <property type="match status" value="1"/>
</dbReference>
<evidence type="ECO:0000313" key="12">
    <source>
        <dbReference type="Proteomes" id="UP000046395"/>
    </source>
</evidence>
<dbReference type="PRINTS" id="PR01333">
    <property type="entry name" value="2POREKCHANEL"/>
</dbReference>